<keyword evidence="10" id="KW-1185">Reference proteome</keyword>
<comment type="subcellular location">
    <subcellularLocation>
        <location evidence="1">Cell membrane</location>
        <topology evidence="1">Multi-pass membrane protein</topology>
    </subcellularLocation>
</comment>
<feature type="transmembrane region" description="Helical" evidence="8">
    <location>
        <begin position="368"/>
        <end position="401"/>
    </location>
</feature>
<evidence type="ECO:0000256" key="5">
    <source>
        <dbReference type="ARBA" id="ARBA00022692"/>
    </source>
</evidence>
<evidence type="ECO:0000256" key="7">
    <source>
        <dbReference type="ARBA" id="ARBA00023136"/>
    </source>
</evidence>
<feature type="transmembrane region" description="Helical" evidence="8">
    <location>
        <begin position="214"/>
        <end position="233"/>
    </location>
</feature>
<dbReference type="PANTHER" id="PTHR21716">
    <property type="entry name" value="TRANSMEMBRANE PROTEIN"/>
    <property type="match status" value="1"/>
</dbReference>
<evidence type="ECO:0000256" key="1">
    <source>
        <dbReference type="ARBA" id="ARBA00004651"/>
    </source>
</evidence>
<name>A0A7V7PQP7_9HYPH</name>
<feature type="transmembrane region" description="Helical" evidence="8">
    <location>
        <begin position="307"/>
        <end position="325"/>
    </location>
</feature>
<evidence type="ECO:0000313" key="9">
    <source>
        <dbReference type="EMBL" id="KAB0680693.1"/>
    </source>
</evidence>
<dbReference type="PANTHER" id="PTHR21716:SF53">
    <property type="entry name" value="PERMEASE PERM-RELATED"/>
    <property type="match status" value="1"/>
</dbReference>
<organism evidence="9 10">
    <name type="scientific">Plantimonas leprariae</name>
    <dbReference type="NCBI Taxonomy" id="2615207"/>
    <lineage>
        <taxon>Bacteria</taxon>
        <taxon>Pseudomonadati</taxon>
        <taxon>Pseudomonadota</taxon>
        <taxon>Alphaproteobacteria</taxon>
        <taxon>Hyphomicrobiales</taxon>
        <taxon>Aurantimonadaceae</taxon>
        <taxon>Plantimonas</taxon>
    </lineage>
</organism>
<evidence type="ECO:0000256" key="3">
    <source>
        <dbReference type="ARBA" id="ARBA00022448"/>
    </source>
</evidence>
<evidence type="ECO:0000256" key="2">
    <source>
        <dbReference type="ARBA" id="ARBA00009773"/>
    </source>
</evidence>
<comment type="similarity">
    <text evidence="2">Belongs to the autoinducer-2 exporter (AI-2E) (TC 2.A.86) family.</text>
</comment>
<evidence type="ECO:0000256" key="6">
    <source>
        <dbReference type="ARBA" id="ARBA00022989"/>
    </source>
</evidence>
<dbReference type="GO" id="GO:0055085">
    <property type="term" value="P:transmembrane transport"/>
    <property type="evidence" value="ECO:0007669"/>
    <property type="project" value="TreeGrafter"/>
</dbReference>
<gene>
    <name evidence="9" type="ORF">F6X38_06705</name>
</gene>
<accession>A0A7V7PQP7</accession>
<keyword evidence="7 8" id="KW-0472">Membrane</keyword>
<comment type="caution">
    <text evidence="9">The sequence shown here is derived from an EMBL/GenBank/DDBJ whole genome shotgun (WGS) entry which is preliminary data.</text>
</comment>
<dbReference type="InterPro" id="IPR002549">
    <property type="entry name" value="AI-2E-like"/>
</dbReference>
<keyword evidence="5 8" id="KW-0812">Transmembrane</keyword>
<dbReference type="Proteomes" id="UP000432089">
    <property type="component" value="Unassembled WGS sequence"/>
</dbReference>
<keyword evidence="3" id="KW-0813">Transport</keyword>
<dbReference type="Pfam" id="PF01594">
    <property type="entry name" value="AI-2E_transport"/>
    <property type="match status" value="1"/>
</dbReference>
<reference evidence="9 10" key="1">
    <citation type="submission" date="2019-09" db="EMBL/GenBank/DDBJ databases">
        <title>YIM 132180 draft genome.</title>
        <authorList>
            <person name="Zhang K."/>
        </authorList>
    </citation>
    <scope>NUCLEOTIDE SEQUENCE [LARGE SCALE GENOMIC DNA]</scope>
    <source>
        <strain evidence="9 10">YIM 132180</strain>
    </source>
</reference>
<evidence type="ECO:0000313" key="10">
    <source>
        <dbReference type="Proteomes" id="UP000432089"/>
    </source>
</evidence>
<keyword evidence="4" id="KW-1003">Cell membrane</keyword>
<keyword evidence="6 8" id="KW-1133">Transmembrane helix</keyword>
<feature type="transmembrane region" description="Helical" evidence="8">
    <location>
        <begin position="123"/>
        <end position="145"/>
    </location>
</feature>
<evidence type="ECO:0000256" key="8">
    <source>
        <dbReference type="SAM" id="Phobius"/>
    </source>
</evidence>
<sequence length="451" mass="49289">MSSASNDFVRLARGAAWSKALTSPFRPLTSLRPPPYLQPKRCRLPRADAGAGRERLIAAADRSRLLRRQVFFWSIAALLLVVLLFVFSSVLLPFVLAMCIAYFLDPVADAFERMGLSRLVSTLLILVLFVLIVAAALLVVVPVIVNQINSFAENLPKYLQKLQGLAAELRQGRLAWLFKTDPSQLQQDFAGMFGQASSIASSVLGSLWSSSLALVNFLSLFVVTPVVAFYLLLDWDRMIAKVDSWVPRQHVHTVRRLAHEIDRSVAGFVRGQGSLCLILGSYYALGLSLIGLNFGLLIGLFAGIISFIPYVGSLTGLILALGVALVQFWPDWIWIAATLAVFFSGQFIEGNILQPKLVGASVGLHPVWLMFALFAFGALFGFVGLLIAVPAAAAVGVLMRFAIQQYMQSEMYFGRVSQTIDPHMATVESGPARAALEAEFVPDATRQPQGE</sequence>
<evidence type="ECO:0000256" key="4">
    <source>
        <dbReference type="ARBA" id="ARBA00022475"/>
    </source>
</evidence>
<feature type="transmembrane region" description="Helical" evidence="8">
    <location>
        <begin position="282"/>
        <end position="301"/>
    </location>
</feature>
<dbReference type="AlphaFoldDB" id="A0A7V7PQP7"/>
<dbReference type="EMBL" id="VZDO01000004">
    <property type="protein sequence ID" value="KAB0680693.1"/>
    <property type="molecule type" value="Genomic_DNA"/>
</dbReference>
<protein>
    <submittedName>
        <fullName evidence="9">AI-2E family transporter</fullName>
    </submittedName>
</protein>
<dbReference type="GO" id="GO:0005886">
    <property type="term" value="C:plasma membrane"/>
    <property type="evidence" value="ECO:0007669"/>
    <property type="project" value="UniProtKB-SubCell"/>
</dbReference>
<proteinExistence type="inferred from homology"/>
<feature type="transmembrane region" description="Helical" evidence="8">
    <location>
        <begin position="70"/>
        <end position="103"/>
    </location>
</feature>